<keyword evidence="3" id="KW-1185">Reference proteome</keyword>
<dbReference type="InterPro" id="IPR051807">
    <property type="entry name" value="Sec-metab_biosynth-assoc"/>
</dbReference>
<gene>
    <name evidence="2" type="ORF">KO353_09235</name>
</gene>
<evidence type="ECO:0000313" key="2">
    <source>
        <dbReference type="EMBL" id="QXM23514.1"/>
    </source>
</evidence>
<accession>A0A975YIE9</accession>
<dbReference type="KEGG" id="elio:KO353_09235"/>
<dbReference type="AlphaFoldDB" id="A0A975YIE9"/>
<sequence>MHFTIQCVDKPDSLELRLATRPAHLEYLRANQEKFVVVGPVLDDEGKPRGSLYVLDLPDRAAAEAFIAAAPYAKAGLFESVVVRPMRIVFKDGAQIAG</sequence>
<organism evidence="2 3">
    <name type="scientific">Elioraea tepida</name>
    <dbReference type="NCBI Taxonomy" id="2843330"/>
    <lineage>
        <taxon>Bacteria</taxon>
        <taxon>Pseudomonadati</taxon>
        <taxon>Pseudomonadota</taxon>
        <taxon>Alphaproteobacteria</taxon>
        <taxon>Acetobacterales</taxon>
        <taxon>Elioraeaceae</taxon>
        <taxon>Elioraea</taxon>
    </lineage>
</organism>
<dbReference type="PANTHER" id="PTHR33606">
    <property type="entry name" value="PROTEIN YCII"/>
    <property type="match status" value="1"/>
</dbReference>
<reference evidence="2" key="1">
    <citation type="submission" date="2021-06" db="EMBL/GenBank/DDBJ databases">
        <title>Elioraea tepida, sp. nov., a moderately thermophilic aerobic anoxygenic phototrophic bacterium isolated from an alkaline siliceous hot spring mat community in Yellowstone National Park, WY, USA.</title>
        <authorList>
            <person name="Saini M.K."/>
            <person name="Yoshida S."/>
            <person name="Sebastian A."/>
            <person name="Hirose S."/>
            <person name="Hara E."/>
            <person name="Tamaki H."/>
            <person name="Soulier N.T."/>
            <person name="Albert I."/>
            <person name="Hanada S."/>
            <person name="Bryant D.A."/>
            <person name="Tank M."/>
        </authorList>
    </citation>
    <scope>NUCLEOTIDE SEQUENCE</scope>
    <source>
        <strain evidence="2">MS-P2</strain>
    </source>
</reference>
<proteinExistence type="predicted"/>
<name>A0A975YIE9_9PROT</name>
<dbReference type="RefSeq" id="WP_218284373.1">
    <property type="nucleotide sequence ID" value="NZ_CP076448.1"/>
</dbReference>
<dbReference type="Proteomes" id="UP000694001">
    <property type="component" value="Chromosome"/>
</dbReference>
<dbReference type="InterPro" id="IPR005545">
    <property type="entry name" value="YCII"/>
</dbReference>
<feature type="domain" description="YCII-related" evidence="1">
    <location>
        <begin position="1"/>
        <end position="87"/>
    </location>
</feature>
<dbReference type="PANTHER" id="PTHR33606:SF3">
    <property type="entry name" value="PROTEIN YCII"/>
    <property type="match status" value="1"/>
</dbReference>
<dbReference type="Pfam" id="PF03795">
    <property type="entry name" value="YCII"/>
    <property type="match status" value="1"/>
</dbReference>
<evidence type="ECO:0000259" key="1">
    <source>
        <dbReference type="Pfam" id="PF03795"/>
    </source>
</evidence>
<protein>
    <submittedName>
        <fullName evidence="2">YciI family protein</fullName>
    </submittedName>
</protein>
<evidence type="ECO:0000313" key="3">
    <source>
        <dbReference type="Proteomes" id="UP000694001"/>
    </source>
</evidence>
<dbReference type="EMBL" id="CP076448">
    <property type="protein sequence ID" value="QXM23514.1"/>
    <property type="molecule type" value="Genomic_DNA"/>
</dbReference>